<dbReference type="InterPro" id="IPR006143">
    <property type="entry name" value="RND_pump_MFP"/>
</dbReference>
<feature type="region of interest" description="Disordered" evidence="4">
    <location>
        <begin position="422"/>
        <end position="479"/>
    </location>
</feature>
<feature type="coiled-coil region" evidence="3">
    <location>
        <begin position="109"/>
        <end position="157"/>
    </location>
</feature>
<dbReference type="InterPro" id="IPR058626">
    <property type="entry name" value="MdtA-like_b-barrel"/>
</dbReference>
<evidence type="ECO:0000259" key="7">
    <source>
        <dbReference type="Pfam" id="PF25917"/>
    </source>
</evidence>
<dbReference type="Gene3D" id="2.40.30.170">
    <property type="match status" value="1"/>
</dbReference>
<dbReference type="NCBIfam" id="TIGR01730">
    <property type="entry name" value="RND_mfp"/>
    <property type="match status" value="1"/>
</dbReference>
<evidence type="ECO:0000256" key="1">
    <source>
        <dbReference type="ARBA" id="ARBA00004519"/>
    </source>
</evidence>
<dbReference type="RefSeq" id="WP_078253469.1">
    <property type="nucleotide sequence ID" value="NZ_MUYU01000006.1"/>
</dbReference>
<comment type="subcellular location">
    <subcellularLocation>
        <location evidence="1">Cell inner membrane</location>
        <topology evidence="1">Lipid-anchor</topology>
    </subcellularLocation>
</comment>
<comment type="similarity">
    <text evidence="2">Belongs to the membrane fusion protein (MFP) (TC 8.A.1) family.</text>
</comment>
<evidence type="ECO:0000256" key="3">
    <source>
        <dbReference type="SAM" id="Coils"/>
    </source>
</evidence>
<protein>
    <submittedName>
        <fullName evidence="10">Efflux transporter periplasmic adaptor subunit</fullName>
    </submittedName>
</protein>
<dbReference type="Pfam" id="PF25967">
    <property type="entry name" value="RND-MFP_C"/>
    <property type="match status" value="1"/>
</dbReference>
<evidence type="ECO:0000259" key="8">
    <source>
        <dbReference type="Pfam" id="PF25944"/>
    </source>
</evidence>
<feature type="domain" description="Multidrug resistance protein MdtA-like alpha-helical hairpin" evidence="6">
    <location>
        <begin position="131"/>
        <end position="192"/>
    </location>
</feature>
<accession>A0A1T0CTP4</accession>
<dbReference type="STRING" id="470453.B0680_02535"/>
<dbReference type="EMBL" id="MUYU01000006">
    <property type="protein sequence ID" value="OOS25713.1"/>
    <property type="molecule type" value="Genomic_DNA"/>
</dbReference>
<dbReference type="InterPro" id="IPR058625">
    <property type="entry name" value="MdtA-like_BSH"/>
</dbReference>
<dbReference type="InterPro" id="IPR058624">
    <property type="entry name" value="MdtA-like_HH"/>
</dbReference>
<dbReference type="PANTHER" id="PTHR30158">
    <property type="entry name" value="ACRA/E-RELATED COMPONENT OF DRUG EFFLUX TRANSPORTER"/>
    <property type="match status" value="1"/>
</dbReference>
<evidence type="ECO:0000313" key="10">
    <source>
        <dbReference type="EMBL" id="OOS25713.1"/>
    </source>
</evidence>
<feature type="compositionally biased region" description="Low complexity" evidence="4">
    <location>
        <begin position="448"/>
        <end position="467"/>
    </location>
</feature>
<feature type="compositionally biased region" description="Polar residues" evidence="4">
    <location>
        <begin position="428"/>
        <end position="445"/>
    </location>
</feature>
<dbReference type="FunFam" id="2.40.420.20:FF:000001">
    <property type="entry name" value="Efflux RND transporter periplasmic adaptor subunit"/>
    <property type="match status" value="1"/>
</dbReference>
<comment type="caution">
    <text evidence="10">The sequence shown here is derived from an EMBL/GenBank/DDBJ whole genome shotgun (WGS) entry which is preliminary data.</text>
</comment>
<dbReference type="GO" id="GO:0022857">
    <property type="term" value="F:transmembrane transporter activity"/>
    <property type="evidence" value="ECO:0007669"/>
    <property type="project" value="InterPro"/>
</dbReference>
<dbReference type="Gene3D" id="2.40.50.100">
    <property type="match status" value="2"/>
</dbReference>
<dbReference type="Gene3D" id="2.40.420.20">
    <property type="match status" value="1"/>
</dbReference>
<dbReference type="GO" id="GO:0005886">
    <property type="term" value="C:plasma membrane"/>
    <property type="evidence" value="ECO:0007669"/>
    <property type="project" value="UniProtKB-SubCell"/>
</dbReference>
<evidence type="ECO:0000259" key="6">
    <source>
        <dbReference type="Pfam" id="PF25876"/>
    </source>
</evidence>
<dbReference type="Gene3D" id="1.10.287.470">
    <property type="entry name" value="Helix hairpin bin"/>
    <property type="match status" value="3"/>
</dbReference>
<organism evidence="10 11">
    <name type="scientific">Moraxella pluranimalium</name>
    <dbReference type="NCBI Taxonomy" id="470453"/>
    <lineage>
        <taxon>Bacteria</taxon>
        <taxon>Pseudomonadati</taxon>
        <taxon>Pseudomonadota</taxon>
        <taxon>Gammaproteobacteria</taxon>
        <taxon>Moraxellales</taxon>
        <taxon>Moraxellaceae</taxon>
        <taxon>Moraxella</taxon>
    </lineage>
</organism>
<dbReference type="PANTHER" id="PTHR30158:SF3">
    <property type="entry name" value="MULTIDRUG EFFLUX PUMP SUBUNIT ACRA-RELATED"/>
    <property type="match status" value="1"/>
</dbReference>
<gene>
    <name evidence="10" type="ORF">B0680_02535</name>
</gene>
<evidence type="ECO:0000256" key="5">
    <source>
        <dbReference type="SAM" id="SignalP"/>
    </source>
</evidence>
<keyword evidence="3" id="KW-0175">Coiled coil</keyword>
<dbReference type="InterPro" id="IPR058627">
    <property type="entry name" value="MdtA-like_C"/>
</dbReference>
<feature type="domain" description="Multidrug resistance protein MdtA-like beta-barrel" evidence="8">
    <location>
        <begin position="258"/>
        <end position="341"/>
    </location>
</feature>
<dbReference type="Pfam" id="PF25876">
    <property type="entry name" value="HH_MFP_RND"/>
    <property type="match status" value="1"/>
</dbReference>
<evidence type="ECO:0000256" key="4">
    <source>
        <dbReference type="SAM" id="MobiDB-lite"/>
    </source>
</evidence>
<dbReference type="GO" id="GO:0046677">
    <property type="term" value="P:response to antibiotic"/>
    <property type="evidence" value="ECO:0007669"/>
    <property type="project" value="TreeGrafter"/>
</dbReference>
<evidence type="ECO:0000313" key="11">
    <source>
        <dbReference type="Proteomes" id="UP000189800"/>
    </source>
</evidence>
<dbReference type="AlphaFoldDB" id="A0A1T0CTP4"/>
<feature type="domain" description="Multidrug resistance protein MdtA-like C-terminal permuted SH3" evidence="9">
    <location>
        <begin position="348"/>
        <end position="408"/>
    </location>
</feature>
<sequence>MKLNVQTAMIVAIMAGATALTACSKSEQADAAAAQQQQMPKTTVDVQTISLQAVPVIQTFSGRIAASETSEVRPQVTGIVEEVLFREGSTVQAGQPLYRINLDSYQSSLEAGQAAVANAEATMQNAQAARASAQANLVAQQANLAQAQADLNRYKGLLEIGAISEQLHDQAITAVRTAEANVKASMEAVNQADASINSAKASIASAKASLNASQLDASRTIVKAPISGVTGISAVTAGALVSANQTTALVTINRLDQVYVDISQSSAEMLKMREEIASGKMGQGSPEVQLVLEDGTTYPIIGRLLLANAKVDEKTGAVTLRALFPNPNGQLLPGMFVNARLIQTVVPNAALLPQSAITRTAKGETQVYVVNAQNKIEVRDVTTAGTYNGNWIVTGGINNGDRVVIIGGSKVKADQEVDVRELPPAGVSQEQAQGQTAPTSNSTEQGVPAQSATQAPAQPAVPMARPAEQVDGETTKQAQ</sequence>
<evidence type="ECO:0000259" key="9">
    <source>
        <dbReference type="Pfam" id="PF25967"/>
    </source>
</evidence>
<dbReference type="Pfam" id="PF25917">
    <property type="entry name" value="BSH_RND"/>
    <property type="match status" value="1"/>
</dbReference>
<keyword evidence="5" id="KW-0732">Signal</keyword>
<dbReference type="Pfam" id="PF25944">
    <property type="entry name" value="Beta-barrel_RND"/>
    <property type="match status" value="1"/>
</dbReference>
<keyword evidence="11" id="KW-1185">Reference proteome</keyword>
<dbReference type="OrthoDB" id="9800613at2"/>
<feature type="signal peptide" evidence="5">
    <location>
        <begin position="1"/>
        <end position="22"/>
    </location>
</feature>
<dbReference type="PROSITE" id="PS51257">
    <property type="entry name" value="PROKAR_LIPOPROTEIN"/>
    <property type="match status" value="1"/>
</dbReference>
<feature type="domain" description="Multidrug resistance protein MdtA-like barrel-sandwich hybrid" evidence="7">
    <location>
        <begin position="69"/>
        <end position="252"/>
    </location>
</feature>
<name>A0A1T0CTP4_9GAMM</name>
<evidence type="ECO:0000256" key="2">
    <source>
        <dbReference type="ARBA" id="ARBA00009477"/>
    </source>
</evidence>
<feature type="chain" id="PRO_5012391059" evidence="5">
    <location>
        <begin position="23"/>
        <end position="479"/>
    </location>
</feature>
<proteinExistence type="inferred from homology"/>
<dbReference type="Proteomes" id="UP000189800">
    <property type="component" value="Unassembled WGS sequence"/>
</dbReference>
<dbReference type="SUPFAM" id="SSF111369">
    <property type="entry name" value="HlyD-like secretion proteins"/>
    <property type="match status" value="3"/>
</dbReference>
<reference evidence="10 11" key="1">
    <citation type="submission" date="2017-02" db="EMBL/GenBank/DDBJ databases">
        <title>Draft genome sequence of Moraxella pluranimalium CCUG 54913T type strain.</title>
        <authorList>
            <person name="Salva-Serra F."/>
            <person name="Engstrom-Jakobsson H."/>
            <person name="Thorell K."/>
            <person name="Jaen-Luchoro D."/>
            <person name="Gonzales-Siles L."/>
            <person name="Karlsson R."/>
            <person name="Yazdan S."/>
            <person name="Boulund F."/>
            <person name="Johnning A."/>
            <person name="Engstrand L."/>
            <person name="Kristiansson E."/>
            <person name="Moore E."/>
        </authorList>
    </citation>
    <scope>NUCLEOTIDE SEQUENCE [LARGE SCALE GENOMIC DNA]</scope>
    <source>
        <strain evidence="10 11">CCUG 54913</strain>
    </source>
</reference>